<dbReference type="Proteomes" id="UP001151760">
    <property type="component" value="Unassembled WGS sequence"/>
</dbReference>
<proteinExistence type="predicted"/>
<sequence>MYALTLVQGFDVSWLFKALVSWTIAELLATVKHDMSSQSGCVFLLYGGADDIKKFKAETSGQTHIKPINFGCSSGFFACSRTCNRMLRQVQNNNLAVCFQNRFITPCIIDWNVLNTLGCAEEIEEVLQIKVYEMGGQKEIFTSEA</sequence>
<accession>A0ABQ4YNT4</accession>
<comment type="caution">
    <text evidence="1">The sequence shown here is derived from an EMBL/GenBank/DDBJ whole genome shotgun (WGS) entry which is preliminary data.</text>
</comment>
<reference evidence="1" key="2">
    <citation type="submission" date="2022-01" db="EMBL/GenBank/DDBJ databases">
        <authorList>
            <person name="Yamashiro T."/>
            <person name="Shiraishi A."/>
            <person name="Satake H."/>
            <person name="Nakayama K."/>
        </authorList>
    </citation>
    <scope>NUCLEOTIDE SEQUENCE</scope>
</reference>
<gene>
    <name evidence="1" type="ORF">Tco_0728443</name>
</gene>
<keyword evidence="2" id="KW-1185">Reference proteome</keyword>
<evidence type="ECO:0000313" key="2">
    <source>
        <dbReference type="Proteomes" id="UP001151760"/>
    </source>
</evidence>
<name>A0ABQ4YNT4_9ASTR</name>
<dbReference type="EMBL" id="BQNB010010533">
    <property type="protein sequence ID" value="GJS78562.1"/>
    <property type="molecule type" value="Genomic_DNA"/>
</dbReference>
<reference evidence="1" key="1">
    <citation type="journal article" date="2022" name="Int. J. Mol. Sci.">
        <title>Draft Genome of Tanacetum Coccineum: Genomic Comparison of Closely Related Tanacetum-Family Plants.</title>
        <authorList>
            <person name="Yamashiro T."/>
            <person name="Shiraishi A."/>
            <person name="Nakayama K."/>
            <person name="Satake H."/>
        </authorList>
    </citation>
    <scope>NUCLEOTIDE SEQUENCE</scope>
</reference>
<organism evidence="1 2">
    <name type="scientific">Tanacetum coccineum</name>
    <dbReference type="NCBI Taxonomy" id="301880"/>
    <lineage>
        <taxon>Eukaryota</taxon>
        <taxon>Viridiplantae</taxon>
        <taxon>Streptophyta</taxon>
        <taxon>Embryophyta</taxon>
        <taxon>Tracheophyta</taxon>
        <taxon>Spermatophyta</taxon>
        <taxon>Magnoliopsida</taxon>
        <taxon>eudicotyledons</taxon>
        <taxon>Gunneridae</taxon>
        <taxon>Pentapetalae</taxon>
        <taxon>asterids</taxon>
        <taxon>campanulids</taxon>
        <taxon>Asterales</taxon>
        <taxon>Asteraceae</taxon>
        <taxon>Asteroideae</taxon>
        <taxon>Anthemideae</taxon>
        <taxon>Anthemidinae</taxon>
        <taxon>Tanacetum</taxon>
    </lineage>
</organism>
<evidence type="ECO:0000313" key="1">
    <source>
        <dbReference type="EMBL" id="GJS78562.1"/>
    </source>
</evidence>
<protein>
    <submittedName>
        <fullName evidence="1">Uncharacterized protein</fullName>
    </submittedName>
</protein>